<gene>
    <name evidence="1" type="ORF">DSO57_1022516</name>
</gene>
<proteinExistence type="predicted"/>
<dbReference type="Proteomes" id="UP001165960">
    <property type="component" value="Unassembled WGS sequence"/>
</dbReference>
<organism evidence="1 2">
    <name type="scientific">Entomophthora muscae</name>
    <dbReference type="NCBI Taxonomy" id="34485"/>
    <lineage>
        <taxon>Eukaryota</taxon>
        <taxon>Fungi</taxon>
        <taxon>Fungi incertae sedis</taxon>
        <taxon>Zoopagomycota</taxon>
        <taxon>Entomophthoromycotina</taxon>
        <taxon>Entomophthoromycetes</taxon>
        <taxon>Entomophthorales</taxon>
        <taxon>Entomophthoraceae</taxon>
        <taxon>Entomophthora</taxon>
    </lineage>
</organism>
<protein>
    <submittedName>
        <fullName evidence="1">Uncharacterized protein</fullName>
    </submittedName>
</protein>
<dbReference type="EMBL" id="QTSX02005793">
    <property type="protein sequence ID" value="KAJ9057455.1"/>
    <property type="molecule type" value="Genomic_DNA"/>
</dbReference>
<evidence type="ECO:0000313" key="1">
    <source>
        <dbReference type="EMBL" id="KAJ9057455.1"/>
    </source>
</evidence>
<name>A0ACC2S552_9FUNG</name>
<keyword evidence="2" id="KW-1185">Reference proteome</keyword>
<sequence length="458" mass="51759">MTQEKPDWFPRASAPLIDDKILKKLYPDFLELKQLIVIHRHGDRTPLAPRFQGVLPSNWNFCAKGNQKLAHIPDGGAAPRSSVLLYHKISEVVEARDALKVPFVPNSILEASSCTYGQLTDVGRATLERNGRHLRKIYSEHLNFLPQKLEGAAPDDFYFRTTDYPRTIESLQHLLLGLFPDFLQNKTPIVFRTRTPNQDSLLVDFKCQQIPIFRKMFYAENNSLLKEDWEKLRGDLVKNTALGPILASPEFDKSSSIHFVYDSLNSAHAHGVALPEGVSSKHMKALNLLEVQFWLGAFLKYPELPRVGIGRLYGEIKDQLSLAAAAKEPHPKLAVYSGHDTTLGPFLIGLEGFNNIWPSYGSMVMLELFKDKKPSETNKMFETTLHSRDTPNTQNHYVRVKYNDKVLELPQCQPAGQHHPVLGTSFCKLSALFDLFQKNIPSDYAKECSGFATELSDV</sequence>
<reference evidence="1" key="1">
    <citation type="submission" date="2022-04" db="EMBL/GenBank/DDBJ databases">
        <title>Genome of the entomopathogenic fungus Entomophthora muscae.</title>
        <authorList>
            <person name="Elya C."/>
            <person name="Lovett B.R."/>
            <person name="Lee E."/>
            <person name="Macias A.M."/>
            <person name="Hajek A.E."/>
            <person name="De Bivort B.L."/>
            <person name="Kasson M.T."/>
            <person name="De Fine Licht H.H."/>
            <person name="Stajich J.E."/>
        </authorList>
    </citation>
    <scope>NUCLEOTIDE SEQUENCE</scope>
    <source>
        <strain evidence="1">Berkeley</strain>
    </source>
</reference>
<evidence type="ECO:0000313" key="2">
    <source>
        <dbReference type="Proteomes" id="UP001165960"/>
    </source>
</evidence>
<accession>A0ACC2S552</accession>
<comment type="caution">
    <text evidence="1">The sequence shown here is derived from an EMBL/GenBank/DDBJ whole genome shotgun (WGS) entry which is preliminary data.</text>
</comment>